<name>A0A410T7Q0_9CAUD</name>
<accession>A0A410T7Q0</accession>
<evidence type="ECO:0000313" key="1">
    <source>
        <dbReference type="EMBL" id="QAU04911.1"/>
    </source>
</evidence>
<reference evidence="1 2" key="1">
    <citation type="submission" date="2019-01" db="EMBL/GenBank/DDBJ databases">
        <title>Complete genome sequence of Campylobacter bacteriophage CP20.</title>
        <authorList>
            <person name="Connerton I.F."/>
        </authorList>
    </citation>
    <scope>NUCLEOTIDE SEQUENCE [LARGE SCALE GENOMIC DNA]</scope>
</reference>
<dbReference type="EMBL" id="MK408758">
    <property type="protein sequence ID" value="QAU04911.1"/>
    <property type="molecule type" value="Genomic_DNA"/>
</dbReference>
<sequence>MYITKEDGEEIEVEIDEFRDDDVLRHARDLIEGDRSKIEYFEDLMEPEFKFDFLNDLYNIEYKKNYFESFPEHKKLIDFIKDLYNLEYKKDYFESFPDYKKIN</sequence>
<organism evidence="1 2">
    <name type="scientific">Campylobacter phage CP20</name>
    <dbReference type="NCBI Taxonomy" id="2506428"/>
    <lineage>
        <taxon>Viruses</taxon>
        <taxon>Duplodnaviria</taxon>
        <taxon>Heunggongvirae</taxon>
        <taxon>Uroviricota</taxon>
        <taxon>Caudoviricetes</taxon>
        <taxon>Connertonviridae</taxon>
        <taxon>Firehammervirus</taxon>
        <taxon>Firehammervirus CPt10</taxon>
    </lineage>
</organism>
<protein>
    <submittedName>
        <fullName evidence="1">Uncharacterized protein</fullName>
    </submittedName>
</protein>
<proteinExistence type="predicted"/>
<evidence type="ECO:0000313" key="2">
    <source>
        <dbReference type="Proteomes" id="UP000290538"/>
    </source>
</evidence>
<dbReference type="Proteomes" id="UP000290538">
    <property type="component" value="Segment"/>
</dbReference>